<accession>A0AAV7NSW0</accession>
<proteinExistence type="predicted"/>
<evidence type="ECO:0000313" key="2">
    <source>
        <dbReference type="Proteomes" id="UP001066276"/>
    </source>
</evidence>
<comment type="caution">
    <text evidence="1">The sequence shown here is derived from an EMBL/GenBank/DDBJ whole genome shotgun (WGS) entry which is preliminary data.</text>
</comment>
<dbReference type="AlphaFoldDB" id="A0AAV7NSW0"/>
<keyword evidence="2" id="KW-1185">Reference proteome</keyword>
<dbReference type="Proteomes" id="UP001066276">
    <property type="component" value="Chromosome 8"/>
</dbReference>
<reference evidence="1" key="1">
    <citation type="journal article" date="2022" name="bioRxiv">
        <title>Sequencing and chromosome-scale assembly of the giantPleurodeles waltlgenome.</title>
        <authorList>
            <person name="Brown T."/>
            <person name="Elewa A."/>
            <person name="Iarovenko S."/>
            <person name="Subramanian E."/>
            <person name="Araus A.J."/>
            <person name="Petzold A."/>
            <person name="Susuki M."/>
            <person name="Suzuki K.-i.T."/>
            <person name="Hayashi T."/>
            <person name="Toyoda A."/>
            <person name="Oliveira C."/>
            <person name="Osipova E."/>
            <person name="Leigh N.D."/>
            <person name="Simon A."/>
            <person name="Yun M.H."/>
        </authorList>
    </citation>
    <scope>NUCLEOTIDE SEQUENCE</scope>
    <source>
        <strain evidence="1">20211129_DDA</strain>
        <tissue evidence="1">Liver</tissue>
    </source>
</reference>
<sequence>MLKCTCGGGVQIPAIEAHCPAAQLHFTAAWFSTGDGTDVDLLHGCTGEDCSPSQFFMSLYVPGVTRDTASVPAAEIPRAAGRTQGV</sequence>
<dbReference type="EMBL" id="JANPWB010000012">
    <property type="protein sequence ID" value="KAJ1118104.1"/>
    <property type="molecule type" value="Genomic_DNA"/>
</dbReference>
<name>A0AAV7NSW0_PLEWA</name>
<organism evidence="1 2">
    <name type="scientific">Pleurodeles waltl</name>
    <name type="common">Iberian ribbed newt</name>
    <dbReference type="NCBI Taxonomy" id="8319"/>
    <lineage>
        <taxon>Eukaryota</taxon>
        <taxon>Metazoa</taxon>
        <taxon>Chordata</taxon>
        <taxon>Craniata</taxon>
        <taxon>Vertebrata</taxon>
        <taxon>Euteleostomi</taxon>
        <taxon>Amphibia</taxon>
        <taxon>Batrachia</taxon>
        <taxon>Caudata</taxon>
        <taxon>Salamandroidea</taxon>
        <taxon>Salamandridae</taxon>
        <taxon>Pleurodelinae</taxon>
        <taxon>Pleurodeles</taxon>
    </lineage>
</organism>
<evidence type="ECO:0000313" key="1">
    <source>
        <dbReference type="EMBL" id="KAJ1118104.1"/>
    </source>
</evidence>
<protein>
    <submittedName>
        <fullName evidence="1">Uncharacterized protein</fullName>
    </submittedName>
</protein>
<gene>
    <name evidence="1" type="ORF">NDU88_006299</name>
</gene>